<dbReference type="InterPro" id="IPR005829">
    <property type="entry name" value="Sugar_transporter_CS"/>
</dbReference>
<sequence length="510" mass="54773">MKRKNNKALIVTGLIIGIIFAELDETVVSTALPSIIRDLNGLSLYGWVAGIYMLTMTAFMPILGKLADLFGRKRIYILSMSLFIGGSIISGFASSMPTLLLGRGIQGIGAGGLLPLAMVIFGDTFTVEQRAKTQGIFGAVMFVPQLLGPLLGGYFTQHISWHWIFWVNIPVGIVAAILLSTGLTESRGNMKASIDWAGAFLLVGAIVSLLLTPVLHETEGLAWGSPLIVGLWALGVILIGLFVFAEHKAKEPILPLHLFKNRTFVVLSLLVFTLVIAIMGSFASFPFFAQNVLGLSPIASGYLTLPLMIGVIVSSLVTGRLMTKVAYRTIYIVSMVLTVLALFLLTSLDMNTPIMEIMGFFILLGLGYGFLLNNNLIVQESVEKENSGVALTSITLFQSFGMTIGVSVFGSLLASHVTSGIDKLVLTLPANSAASIGDAAQGSIPSGLDGKMIEQIKSVFSEAFQNLFWVSCIHALVVIFICFFLKREVIAVSSPQEEAVGLETLESNLL</sequence>
<evidence type="ECO:0000256" key="3">
    <source>
        <dbReference type="ARBA" id="ARBA00022475"/>
    </source>
</evidence>
<feature type="transmembrane region" description="Helical" evidence="7">
    <location>
        <begin position="299"/>
        <end position="318"/>
    </location>
</feature>
<dbReference type="PROSITE" id="PS50850">
    <property type="entry name" value="MFS"/>
    <property type="match status" value="1"/>
</dbReference>
<evidence type="ECO:0000256" key="5">
    <source>
        <dbReference type="ARBA" id="ARBA00022989"/>
    </source>
</evidence>
<dbReference type="InterPro" id="IPR036259">
    <property type="entry name" value="MFS_trans_sf"/>
</dbReference>
<keyword evidence="5 7" id="KW-1133">Transmembrane helix</keyword>
<dbReference type="CDD" id="cd17502">
    <property type="entry name" value="MFS_Azr1_MDR_like"/>
    <property type="match status" value="1"/>
</dbReference>
<protein>
    <submittedName>
        <fullName evidence="9">MFS-type transporter YusP</fullName>
    </submittedName>
</protein>
<comment type="subcellular location">
    <subcellularLocation>
        <location evidence="1">Cell membrane</location>
        <topology evidence="1">Multi-pass membrane protein</topology>
    </subcellularLocation>
</comment>
<keyword evidence="2" id="KW-0813">Transport</keyword>
<proteinExistence type="predicted"/>
<dbReference type="NCBIfam" id="TIGR00711">
    <property type="entry name" value="efflux_EmrB"/>
    <property type="match status" value="1"/>
</dbReference>
<feature type="transmembrane region" description="Helical" evidence="7">
    <location>
        <begin position="264"/>
        <end position="287"/>
    </location>
</feature>
<feature type="transmembrane region" description="Helical" evidence="7">
    <location>
        <begin position="325"/>
        <end position="345"/>
    </location>
</feature>
<evidence type="ECO:0000256" key="1">
    <source>
        <dbReference type="ARBA" id="ARBA00004651"/>
    </source>
</evidence>
<feature type="transmembrane region" description="Helical" evidence="7">
    <location>
        <begin position="389"/>
        <end position="414"/>
    </location>
</feature>
<keyword evidence="3" id="KW-1003">Cell membrane</keyword>
<feature type="transmembrane region" description="Helical" evidence="7">
    <location>
        <begin position="161"/>
        <end position="184"/>
    </location>
</feature>
<feature type="domain" description="Major facilitator superfamily (MFS) profile" evidence="8">
    <location>
        <begin position="10"/>
        <end position="490"/>
    </location>
</feature>
<gene>
    <name evidence="9" type="primary">yusP</name>
    <name evidence="9" type="ORF">GCM10008018_41060</name>
</gene>
<evidence type="ECO:0000256" key="4">
    <source>
        <dbReference type="ARBA" id="ARBA00022692"/>
    </source>
</evidence>
<keyword evidence="10" id="KW-1185">Reference proteome</keyword>
<feature type="transmembrane region" description="Helical" evidence="7">
    <location>
        <begin position="196"/>
        <end position="215"/>
    </location>
</feature>
<feature type="transmembrane region" description="Helical" evidence="7">
    <location>
        <begin position="75"/>
        <end position="93"/>
    </location>
</feature>
<feature type="transmembrane region" description="Helical" evidence="7">
    <location>
        <begin position="45"/>
        <end position="63"/>
    </location>
</feature>
<dbReference type="EMBL" id="BMHE01000022">
    <property type="protein sequence ID" value="GFZ90538.1"/>
    <property type="molecule type" value="Genomic_DNA"/>
</dbReference>
<evidence type="ECO:0000313" key="9">
    <source>
        <dbReference type="EMBL" id="GFZ90538.1"/>
    </source>
</evidence>
<evidence type="ECO:0000256" key="7">
    <source>
        <dbReference type="SAM" id="Phobius"/>
    </source>
</evidence>
<evidence type="ECO:0000259" key="8">
    <source>
        <dbReference type="PROSITE" id="PS50850"/>
    </source>
</evidence>
<feature type="transmembrane region" description="Helical" evidence="7">
    <location>
        <begin position="221"/>
        <end position="244"/>
    </location>
</feature>
<evidence type="ECO:0000256" key="2">
    <source>
        <dbReference type="ARBA" id="ARBA00022448"/>
    </source>
</evidence>
<dbReference type="PROSITE" id="PS00216">
    <property type="entry name" value="SUGAR_TRANSPORT_1"/>
    <property type="match status" value="1"/>
</dbReference>
<dbReference type="Pfam" id="PF07690">
    <property type="entry name" value="MFS_1"/>
    <property type="match status" value="1"/>
</dbReference>
<keyword evidence="6 7" id="KW-0472">Membrane</keyword>
<evidence type="ECO:0000256" key="6">
    <source>
        <dbReference type="ARBA" id="ARBA00023136"/>
    </source>
</evidence>
<dbReference type="Gene3D" id="1.20.1720.10">
    <property type="entry name" value="Multidrug resistance protein D"/>
    <property type="match status" value="1"/>
</dbReference>
<feature type="transmembrane region" description="Helical" evidence="7">
    <location>
        <begin position="136"/>
        <end position="155"/>
    </location>
</feature>
<dbReference type="InterPro" id="IPR011701">
    <property type="entry name" value="MFS"/>
</dbReference>
<dbReference type="SUPFAM" id="SSF103473">
    <property type="entry name" value="MFS general substrate transporter"/>
    <property type="match status" value="1"/>
</dbReference>
<feature type="transmembrane region" description="Helical" evidence="7">
    <location>
        <begin position="105"/>
        <end position="124"/>
    </location>
</feature>
<dbReference type="RefSeq" id="WP_189014512.1">
    <property type="nucleotide sequence ID" value="NZ_BMHE01000022.1"/>
</dbReference>
<reference evidence="10" key="1">
    <citation type="journal article" date="2019" name="Int. J. Syst. Evol. Microbiol.">
        <title>The Global Catalogue of Microorganisms (GCM) 10K type strain sequencing project: providing services to taxonomists for standard genome sequencing and annotation.</title>
        <authorList>
            <consortium name="The Broad Institute Genomics Platform"/>
            <consortium name="The Broad Institute Genome Sequencing Center for Infectious Disease"/>
            <person name="Wu L."/>
            <person name="Ma J."/>
        </authorList>
    </citation>
    <scope>NUCLEOTIDE SEQUENCE [LARGE SCALE GENOMIC DNA]</scope>
    <source>
        <strain evidence="10">CGMCC 1.15043</strain>
    </source>
</reference>
<keyword evidence="4 7" id="KW-0812">Transmembrane</keyword>
<dbReference type="InterPro" id="IPR004638">
    <property type="entry name" value="EmrB-like"/>
</dbReference>
<dbReference type="PANTHER" id="PTHR23501">
    <property type="entry name" value="MAJOR FACILITATOR SUPERFAMILY"/>
    <property type="match status" value="1"/>
</dbReference>
<feature type="transmembrane region" description="Helical" evidence="7">
    <location>
        <begin position="467"/>
        <end position="485"/>
    </location>
</feature>
<feature type="transmembrane region" description="Helical" evidence="7">
    <location>
        <begin position="357"/>
        <end position="377"/>
    </location>
</feature>
<organism evidence="9 10">
    <name type="scientific">Paenibacillus marchantiophytorum</name>
    <dbReference type="NCBI Taxonomy" id="1619310"/>
    <lineage>
        <taxon>Bacteria</taxon>
        <taxon>Bacillati</taxon>
        <taxon>Bacillota</taxon>
        <taxon>Bacilli</taxon>
        <taxon>Bacillales</taxon>
        <taxon>Paenibacillaceae</taxon>
        <taxon>Paenibacillus</taxon>
    </lineage>
</organism>
<dbReference type="PANTHER" id="PTHR23501:SF197">
    <property type="entry name" value="COMD"/>
    <property type="match status" value="1"/>
</dbReference>
<dbReference type="InterPro" id="IPR020846">
    <property type="entry name" value="MFS_dom"/>
</dbReference>
<dbReference type="Gene3D" id="1.20.1250.20">
    <property type="entry name" value="MFS general substrate transporter like domains"/>
    <property type="match status" value="1"/>
</dbReference>
<accession>A0ABQ1EWN0</accession>
<evidence type="ECO:0000313" key="10">
    <source>
        <dbReference type="Proteomes" id="UP000615455"/>
    </source>
</evidence>
<name>A0ABQ1EWN0_9BACL</name>
<dbReference type="Proteomes" id="UP000615455">
    <property type="component" value="Unassembled WGS sequence"/>
</dbReference>
<comment type="caution">
    <text evidence="9">The sequence shown here is derived from an EMBL/GenBank/DDBJ whole genome shotgun (WGS) entry which is preliminary data.</text>
</comment>
<dbReference type="PRINTS" id="PR01036">
    <property type="entry name" value="TCRTETB"/>
</dbReference>